<evidence type="ECO:0000313" key="1">
    <source>
        <dbReference type="EMBL" id="ALN79006.1"/>
    </source>
</evidence>
<dbReference type="OrthoDB" id="6194308at2"/>
<dbReference type="eggNOG" id="COG4249">
    <property type="taxonomic scope" value="Bacteria"/>
</dbReference>
<keyword evidence="2" id="KW-1185">Reference proteome</keyword>
<reference evidence="1 2" key="1">
    <citation type="journal article" date="2015" name="BMC Genomics">
        <title>Comparative genomics and metabolic profiling of the genus Lysobacter.</title>
        <authorList>
            <person name="de Bruijn I."/>
            <person name="Cheng X."/>
            <person name="de Jager V."/>
            <person name="Exposito R.G."/>
            <person name="Watrous J."/>
            <person name="Patel N."/>
            <person name="Postma J."/>
            <person name="Dorrestein P.C."/>
            <person name="Kobayashi D."/>
            <person name="Raaijmakers J.M."/>
        </authorList>
    </citation>
    <scope>NUCLEOTIDE SEQUENCE [LARGE SCALE GENOMIC DNA]</scope>
    <source>
        <strain evidence="1 2">76</strain>
    </source>
</reference>
<evidence type="ECO:0000313" key="2">
    <source>
        <dbReference type="Proteomes" id="UP000060787"/>
    </source>
</evidence>
<sequence>MPASQSVALPLRGQFRNLYTSLKRARLLERTPVIFCEGDSWFSTPLAMNLLDWIVSPAPEDEERGIPLLGQGGLFFRAEHSGDHASRNEDHPKRSMFVPENIEDIIGWYGKFDFDLILLSAGGNDFVDQFLKRTFAGQQNLSAEAAFQRVLDTGKYERVRQAYALFVQAALAARPNAPILAHSYDYPQLIGRPGALTPGNIGVAALLKKSVGPWIGPHINAIVHADPAKTPDERRRFGRMLIDGFEKHVLRELKHDARFAGRFDYVDLRGTLAAESQWFDEMHPSEAGFHALATKFRTAIIAKLPPAKR</sequence>
<dbReference type="PATRIC" id="fig|84531.7.peg.2967"/>
<dbReference type="KEGG" id="laq:GLA29479_3029"/>
<accession>A0A0S2DZ60</accession>
<dbReference type="Proteomes" id="UP000060787">
    <property type="component" value="Chromosome"/>
</dbReference>
<protein>
    <submittedName>
        <fullName evidence="1">GDSL-like Lipase/Acylhydrolase family protein</fullName>
    </submittedName>
</protein>
<dbReference type="KEGG" id="lab:LA76x_0845"/>
<dbReference type="GO" id="GO:0016788">
    <property type="term" value="F:hydrolase activity, acting on ester bonds"/>
    <property type="evidence" value="ECO:0007669"/>
    <property type="project" value="UniProtKB-ARBA"/>
</dbReference>
<keyword evidence="1" id="KW-0378">Hydrolase</keyword>
<dbReference type="InterPro" id="IPR036514">
    <property type="entry name" value="SGNH_hydro_sf"/>
</dbReference>
<dbReference type="RefSeq" id="WP_057916703.1">
    <property type="nucleotide sequence ID" value="NZ_CP011129.1"/>
</dbReference>
<dbReference type="SUPFAM" id="SSF52266">
    <property type="entry name" value="SGNH hydrolase"/>
    <property type="match status" value="1"/>
</dbReference>
<proteinExistence type="predicted"/>
<gene>
    <name evidence="1" type="ORF">LA76x_0845</name>
</gene>
<dbReference type="STRING" id="84531.LA76x_0845"/>
<dbReference type="EMBL" id="CP011129">
    <property type="protein sequence ID" value="ALN79006.1"/>
    <property type="molecule type" value="Genomic_DNA"/>
</dbReference>
<dbReference type="Gene3D" id="3.40.50.1110">
    <property type="entry name" value="SGNH hydrolase"/>
    <property type="match status" value="1"/>
</dbReference>
<name>A0A0S2DZ60_LYSAN</name>
<dbReference type="AlphaFoldDB" id="A0A0S2DZ60"/>
<organism evidence="1 2">
    <name type="scientific">Lysobacter antibioticus</name>
    <dbReference type="NCBI Taxonomy" id="84531"/>
    <lineage>
        <taxon>Bacteria</taxon>
        <taxon>Pseudomonadati</taxon>
        <taxon>Pseudomonadota</taxon>
        <taxon>Gammaproteobacteria</taxon>
        <taxon>Lysobacterales</taxon>
        <taxon>Lysobacteraceae</taxon>
        <taxon>Lysobacter</taxon>
    </lineage>
</organism>